<dbReference type="Pfam" id="PF04836">
    <property type="entry name" value="IFRD_C"/>
    <property type="match status" value="1"/>
</dbReference>
<protein>
    <recommendedName>
        <fullName evidence="6">Interferon-related developmental regulator 1</fullName>
    </recommendedName>
</protein>
<dbReference type="InterPro" id="IPR016024">
    <property type="entry name" value="ARM-type_fold"/>
</dbReference>
<comment type="caution">
    <text evidence="5">The sequence shown here is derived from an EMBL/GenBank/DDBJ whole genome shotgun (WGS) entry which is preliminary data.</text>
</comment>
<evidence type="ECO:0000313" key="5">
    <source>
        <dbReference type="EMBL" id="KAL0277901.1"/>
    </source>
</evidence>
<dbReference type="InterPro" id="IPR006921">
    <property type="entry name" value="Interferon-rel_develop_reg_C"/>
</dbReference>
<dbReference type="Pfam" id="PF05004">
    <property type="entry name" value="IFRD"/>
    <property type="match status" value="1"/>
</dbReference>
<evidence type="ECO:0000259" key="4">
    <source>
        <dbReference type="Pfam" id="PF05004"/>
    </source>
</evidence>
<evidence type="ECO:0008006" key="6">
    <source>
        <dbReference type="Google" id="ProtNLM"/>
    </source>
</evidence>
<comment type="similarity">
    <text evidence="1">Belongs to the IFRD family.</text>
</comment>
<name>A0AAW2I7Y9_9NEOP</name>
<dbReference type="EMBL" id="JARGDH010000002">
    <property type="protein sequence ID" value="KAL0277901.1"/>
    <property type="molecule type" value="Genomic_DNA"/>
</dbReference>
<evidence type="ECO:0000256" key="1">
    <source>
        <dbReference type="ARBA" id="ARBA00008828"/>
    </source>
</evidence>
<feature type="region of interest" description="Disordered" evidence="2">
    <location>
        <begin position="1"/>
        <end position="25"/>
    </location>
</feature>
<proteinExistence type="inferred from homology"/>
<dbReference type="PANTHER" id="PTHR12354:SF1">
    <property type="entry name" value="INTERFERON-RELATED DEVELOPMENTAL REGULATOR 1"/>
    <property type="match status" value="1"/>
</dbReference>
<dbReference type="InterPro" id="IPR007701">
    <property type="entry name" value="Interferon-rel_develop_reg_N"/>
</dbReference>
<sequence>MPKGKRKTKVGVAKLKSETSDEDSNYDNASVITAYSDNRSIVEEGSEEVDEVAQEEVFEDKLKEAIDGLSEKSAQRRCNCLEAMSTGFTKKIVPDFVNDRRFTITDAIEKSLKKGRGQEQTSAAHLAMIVCFQLGDLAYDMRKVLGSVLQALSRDQSVQVQARAKCCYALGMINFLSGAEFNDIIEPMQSLEAIFSGSYLKGNGAVPTITTEEANLHAAALSSWSLLLTLLSSGDVHTFMSSSNDNQYQYLPQMDKLVGLLDSGSLEVRMAAGECICLAYELGRDYDADFEVDTLNNLIDKLKQLANDSHKYRAKKDRKTQRSSFREILHFIEDNETPDVQVKFGQERLILDTWSRKKQYDTICSVLGSGMNYHLAENRLLREIFGLGERITNISSSDLKQSKHDRHLANAAAFKARTISRAKNRDKRSIIISC</sequence>
<dbReference type="InterPro" id="IPR039777">
    <property type="entry name" value="IFRD"/>
</dbReference>
<feature type="domain" description="Interferon-related developmental regulator N-terminal" evidence="4">
    <location>
        <begin position="28"/>
        <end position="333"/>
    </location>
</feature>
<organism evidence="5">
    <name type="scientific">Menopon gallinae</name>
    <name type="common">poultry shaft louse</name>
    <dbReference type="NCBI Taxonomy" id="328185"/>
    <lineage>
        <taxon>Eukaryota</taxon>
        <taxon>Metazoa</taxon>
        <taxon>Ecdysozoa</taxon>
        <taxon>Arthropoda</taxon>
        <taxon>Hexapoda</taxon>
        <taxon>Insecta</taxon>
        <taxon>Pterygota</taxon>
        <taxon>Neoptera</taxon>
        <taxon>Paraneoptera</taxon>
        <taxon>Psocodea</taxon>
        <taxon>Troctomorpha</taxon>
        <taxon>Phthiraptera</taxon>
        <taxon>Amblycera</taxon>
        <taxon>Menoponidae</taxon>
        <taxon>Menopon</taxon>
    </lineage>
</organism>
<dbReference type="Gene3D" id="1.25.10.10">
    <property type="entry name" value="Leucine-rich Repeat Variant"/>
    <property type="match status" value="1"/>
</dbReference>
<dbReference type="InterPro" id="IPR011989">
    <property type="entry name" value="ARM-like"/>
</dbReference>
<reference evidence="5" key="1">
    <citation type="journal article" date="2024" name="Gigascience">
        <title>Chromosome-level genome of the poultry shaft louse Menopon gallinae provides insight into the host-switching and adaptive evolution of parasitic lice.</title>
        <authorList>
            <person name="Xu Y."/>
            <person name="Ma L."/>
            <person name="Liu S."/>
            <person name="Liang Y."/>
            <person name="Liu Q."/>
            <person name="He Z."/>
            <person name="Tian L."/>
            <person name="Duan Y."/>
            <person name="Cai W."/>
            <person name="Li H."/>
            <person name="Song F."/>
        </authorList>
    </citation>
    <scope>NUCLEOTIDE SEQUENCE</scope>
    <source>
        <strain evidence="5">Cailab_2023a</strain>
    </source>
</reference>
<gene>
    <name evidence="5" type="ORF">PYX00_005019</name>
</gene>
<dbReference type="AlphaFoldDB" id="A0AAW2I7Y9"/>
<dbReference type="SUPFAM" id="SSF48371">
    <property type="entry name" value="ARM repeat"/>
    <property type="match status" value="1"/>
</dbReference>
<dbReference type="PANTHER" id="PTHR12354">
    <property type="entry name" value="INTERFERON-RELATED DEVELOPMENTAL REGULATOR"/>
    <property type="match status" value="1"/>
</dbReference>
<accession>A0AAW2I7Y9</accession>
<evidence type="ECO:0000259" key="3">
    <source>
        <dbReference type="Pfam" id="PF04836"/>
    </source>
</evidence>
<feature type="domain" description="Interferon-related developmental regulator C-terminal" evidence="3">
    <location>
        <begin position="378"/>
        <end position="429"/>
    </location>
</feature>
<evidence type="ECO:0000256" key="2">
    <source>
        <dbReference type="SAM" id="MobiDB-lite"/>
    </source>
</evidence>